<reference evidence="4" key="1">
    <citation type="submission" date="2025-08" db="UniProtKB">
        <authorList>
            <consortium name="RefSeq"/>
        </authorList>
    </citation>
    <scope>IDENTIFICATION</scope>
    <source>
        <strain evidence="4">J_2021</strain>
        <tissue evidence="4">Erythrocytes</tissue>
    </source>
</reference>
<feature type="compositionally biased region" description="Basic and acidic residues" evidence="1">
    <location>
        <begin position="1339"/>
        <end position="1350"/>
    </location>
</feature>
<dbReference type="RefSeq" id="XP_018112932.1">
    <property type="nucleotide sequence ID" value="XM_018257443.2"/>
</dbReference>
<dbReference type="GeneID" id="108713806"/>
<dbReference type="Proteomes" id="UP000186698">
    <property type="component" value="Chromosome 4L"/>
</dbReference>
<dbReference type="PANTHER" id="PTHR14709:SF2">
    <property type="entry name" value="GLUTAMINE AND SERINE-RICH PROTEIN 1"/>
    <property type="match status" value="1"/>
</dbReference>
<evidence type="ECO:0000259" key="2">
    <source>
        <dbReference type="Pfam" id="PF13926"/>
    </source>
</evidence>
<feature type="compositionally biased region" description="Polar residues" evidence="1">
    <location>
        <begin position="601"/>
        <end position="661"/>
    </location>
</feature>
<organism evidence="3 4">
    <name type="scientific">Xenopus laevis</name>
    <name type="common">African clawed frog</name>
    <dbReference type="NCBI Taxonomy" id="8355"/>
    <lineage>
        <taxon>Eukaryota</taxon>
        <taxon>Metazoa</taxon>
        <taxon>Chordata</taxon>
        <taxon>Craniata</taxon>
        <taxon>Vertebrata</taxon>
        <taxon>Euteleostomi</taxon>
        <taxon>Amphibia</taxon>
        <taxon>Batrachia</taxon>
        <taxon>Anura</taxon>
        <taxon>Pipoidea</taxon>
        <taxon>Pipidae</taxon>
        <taxon>Xenopodinae</taxon>
        <taxon>Xenopus</taxon>
        <taxon>Xenopus</taxon>
    </lineage>
</organism>
<feature type="compositionally biased region" description="Polar residues" evidence="1">
    <location>
        <begin position="1352"/>
        <end position="1364"/>
    </location>
</feature>
<feature type="region of interest" description="Disordered" evidence="1">
    <location>
        <begin position="1129"/>
        <end position="1154"/>
    </location>
</feature>
<accession>A0A8J0V4B9</accession>
<feature type="region of interest" description="Disordered" evidence="1">
    <location>
        <begin position="593"/>
        <end position="665"/>
    </location>
</feature>
<feature type="compositionally biased region" description="Low complexity" evidence="1">
    <location>
        <begin position="408"/>
        <end position="423"/>
    </location>
</feature>
<feature type="compositionally biased region" description="Low complexity" evidence="1">
    <location>
        <begin position="432"/>
        <end position="445"/>
    </location>
</feature>
<feature type="region of interest" description="Disordered" evidence="1">
    <location>
        <begin position="1509"/>
        <end position="1594"/>
    </location>
</feature>
<evidence type="ECO:0000313" key="5">
    <source>
        <dbReference type="Xenbase" id="XB-GENE-17346154"/>
    </source>
</evidence>
<feature type="compositionally biased region" description="Low complexity" evidence="1">
    <location>
        <begin position="539"/>
        <end position="554"/>
    </location>
</feature>
<feature type="domain" description="DUF4211" evidence="2">
    <location>
        <begin position="1582"/>
        <end position="1704"/>
    </location>
</feature>
<proteinExistence type="predicted"/>
<dbReference type="OrthoDB" id="8447576at2759"/>
<name>A0A8J0V4B9_XENLA</name>
<feature type="compositionally biased region" description="Polar residues" evidence="1">
    <location>
        <begin position="1519"/>
        <end position="1528"/>
    </location>
</feature>
<dbReference type="AGR" id="Xenbase:XB-GENE-17346154"/>
<feature type="compositionally biased region" description="Basic and acidic residues" evidence="1">
    <location>
        <begin position="1054"/>
        <end position="1065"/>
    </location>
</feature>
<feature type="region of interest" description="Disordered" evidence="1">
    <location>
        <begin position="1260"/>
        <end position="1303"/>
    </location>
</feature>
<feature type="region of interest" description="Disordered" evidence="1">
    <location>
        <begin position="526"/>
        <end position="554"/>
    </location>
</feature>
<dbReference type="InterPro" id="IPR025451">
    <property type="entry name" value="DUF4211"/>
</dbReference>
<feature type="region of interest" description="Disordered" evidence="1">
    <location>
        <begin position="1040"/>
        <end position="1080"/>
    </location>
</feature>
<dbReference type="InterPro" id="IPR052466">
    <property type="entry name" value="DNA_MethProtect_Complex"/>
</dbReference>
<evidence type="ECO:0000313" key="3">
    <source>
        <dbReference type="Proteomes" id="UP000186698"/>
    </source>
</evidence>
<dbReference type="KEGG" id="xla:108713806"/>
<dbReference type="PANTHER" id="PTHR14709">
    <property type="entry name" value="GLUTAMINE AND SERINE-RICH PROTEIN 1-RELATED"/>
    <property type="match status" value="1"/>
</dbReference>
<dbReference type="Pfam" id="PF13926">
    <property type="entry name" value="DUF4211"/>
    <property type="match status" value="1"/>
</dbReference>
<protein>
    <submittedName>
        <fullName evidence="4">Glutamine and serine-rich protein 1-like isoform X1</fullName>
    </submittedName>
</protein>
<feature type="compositionally biased region" description="Basic and acidic residues" evidence="1">
    <location>
        <begin position="1552"/>
        <end position="1568"/>
    </location>
</feature>
<feature type="compositionally biased region" description="Low complexity" evidence="1">
    <location>
        <begin position="1569"/>
        <end position="1579"/>
    </location>
</feature>
<gene>
    <name evidence="4 5" type="primary">qser1.L</name>
</gene>
<evidence type="ECO:0000313" key="4">
    <source>
        <dbReference type="RefSeq" id="XP_018112932.1"/>
    </source>
</evidence>
<keyword evidence="3" id="KW-1185">Reference proteome</keyword>
<feature type="region of interest" description="Disordered" evidence="1">
    <location>
        <begin position="387"/>
        <end position="445"/>
    </location>
</feature>
<feature type="region of interest" description="Disordered" evidence="1">
    <location>
        <begin position="1333"/>
        <end position="1387"/>
    </location>
</feature>
<dbReference type="Xenbase" id="XB-GENE-17346154">
    <property type="gene designation" value="qser1.L"/>
</dbReference>
<sequence length="1793" mass="196579">MDRNYPTPTFTDPLASASPAAWAYERSAAGIKPSLSYGAGHPTHSETELLHRQTYAAAHQLPGYATTHHPTGLSGIFDTSLHMAGSNTTETSVMNFLSAIESRTAQAASSGTTLLPQFRAPSWQTGFRLNNSDKEVPAFQSYTFYDQVAATADYQGMHSSTATELFVTGALQTSGTFPTSALTAYQHPNTFSSRNFATTPSLALQDGTFSAATNGLLSPHDPLLQIKTSQTPTALTFERIGGAVLSTSIPQSSTYRSAQESAPHLLQPQFSLLPTALGGTQQPAQPYSTSVFTGSTASIERALQRECSVIKHHQRPSSTQSVQAQLSGAQHSLPNYLTSLSGVSLQDASRQASLLCTPLGLTQVSNGGPVQKTSQVSLELSQSYPSVIPSPGYPPSSTKSKNCPTKAPPRSSKPPKSQSVVSPEQTQSYTKSSQNQSSVNSSQAQAFSTAQLPSLLSVSQSPIYVSTQSPNLPSASQSQVFSTIKTEKLPPLYKPLIAFSSQSQTITSGSQTLSYPSDQSLSISSVSSETYSDQTRDLSSANQSQSYSSNNSQGLTSVSQSQVIYSSQSQVMSPVSPSNSYTSGQNLTLASPSLPFSASSRGQNLSASSPTQNFISMHPTPNTQDPTSPQSQKFLPSVQPSSFASPPHSQAMQNSRTTADSKSYVKRKSDTNLYASAKQEEKFQIQDLQALQQTTLETATPGLGEGELNTHETAYSVSKADDRYSQSVIKSNSRMEEQVLSLQGTKKEECLISPVGHMSQHVSHLNNSVSHDGKKNTDLIQSTQVSAKDLSQHNMLQKVLDTKMQEQPSTSPQLQAAMRHSQHLQLLDSGCDLQMFQQSILQSNMGQTKPSTQMQQIQSPPQVAHAFLQMDGQIIQSNGAQAQQSLHAQGSEVIKMDTSDGKHLQQHLHTKDHFSQRGRLDSKNQFDSLNPMCFSESMLLSDERNFLSHVDDILAATAAQEFAKSSNEENLSVKNQDAKSRFQSLNVRHMSPTFAPPKPQNMNSLSLNGSQTAINLSTVSTAQTKNVSLDQTRIQPMEQDLQSGMVSPVPGANQEDHEKNSEKIKTQSSVNQEPKEGGNIPEEVRDAQFLSNNKTLSEENTTPEGDFIMGGDENTALGQVPSQHLSKIDPQAGGSSTSQMEEDCPDLSQDGLQKGKDKMPIKQFTEDENANLKQIKRNMPLKRPVSKGPDVPGVQYSSHVSEGYYDSYQHQERMRQKIKEVEEKQPEVKSGFIASFLDFLKTGPKQQFSAPAVRVPGRVRRPCTPVIRPPCPGPLPQQSAAGAPVPDSGNTSSPKKAEEDLKKNLETLPSFSSDEDDANVGNNDLQKSISTALSALDENSEKRLKTEGDKATLSTKQEPSTPRNGQDKTKAQESVKPSQPEPTQPEQLAKLQETIAIEGFTDEENTESGGEGMYRERDEFVVKIEDIEMLTEALRTGKEPPAIWKVQKALLQKFIPEIRDGQRSFAATNSYLGYFGDAKTKYKRVYVKFVENANKKEYVRVCSRKPKSKVLPPARTTHTKASGGSKVSETPPPKSAPPKVVSAKPKAKQQKTKAEPPPKKRKQWKEEFSSSQSDSSPDMQSDEEEFEPPPPPIVTRFLNTRAMKETFKGYIELLVGLTLDGNMMQNLEKENDDVLLPHMRKIEGMLNENRRRLLTKLQLEQPLKNALENYPDFAIISRETKGKSGGAAACKIKVNGKWYNKKTLRPAKNPSKQSQEFPVQPEKSQLCSLYHALHHYKYHIYLICKEEVSSVQKANRDLKQEELVNHCLKKIKWVEELFEKFGELLSRVQQTCS</sequence>
<evidence type="ECO:0000256" key="1">
    <source>
        <dbReference type="SAM" id="MobiDB-lite"/>
    </source>
</evidence>
<dbReference type="CTD" id="108713806"/>